<dbReference type="KEGG" id="tbr:Tb11.01.3820"/>
<protein>
    <submittedName>
        <fullName evidence="1">Uncharacterized protein</fullName>
    </submittedName>
</protein>
<dbReference type="AlphaFoldDB" id="Q382Y1"/>
<dbReference type="VEuPathDB" id="TriTrypDB:Tb927.11.12000"/>
<keyword evidence="2" id="KW-1185">Reference proteome</keyword>
<evidence type="ECO:0000313" key="1">
    <source>
        <dbReference type="EMBL" id="EAN80150.1"/>
    </source>
</evidence>
<dbReference type="InParanoid" id="Q382Y1"/>
<gene>
    <name evidence="1" type="ORF">Tb11.01.3820</name>
</gene>
<organism evidence="1 2">
    <name type="scientific">Trypanosoma brucei brucei (strain 927/4 GUTat10.1)</name>
    <dbReference type="NCBI Taxonomy" id="185431"/>
    <lineage>
        <taxon>Eukaryota</taxon>
        <taxon>Discoba</taxon>
        <taxon>Euglenozoa</taxon>
        <taxon>Kinetoplastea</taxon>
        <taxon>Metakinetoplastina</taxon>
        <taxon>Trypanosomatida</taxon>
        <taxon>Trypanosomatidae</taxon>
        <taxon>Trypanosoma</taxon>
    </lineage>
</organism>
<dbReference type="OrthoDB" id="272344at2759"/>
<name>Q382Y1_TRYB2</name>
<dbReference type="EMBL" id="CH464491">
    <property type="protein sequence ID" value="EAN80150.1"/>
    <property type="molecule type" value="Genomic_DNA"/>
</dbReference>
<dbReference type="Proteomes" id="UP000008524">
    <property type="component" value="Chromosome 11"/>
</dbReference>
<dbReference type="PaxDb" id="5691-EAN80150"/>
<dbReference type="GeneID" id="3665744"/>
<reference evidence="1 2" key="1">
    <citation type="journal article" date="2005" name="Science">
        <title>Comparative genomics of trypanosomatid parasitic protozoa.</title>
        <authorList>
            <person name="El-Sayed N.M."/>
            <person name="Myler P.J."/>
            <person name="Blandin G."/>
            <person name="Berriman M."/>
            <person name="Crabtree J."/>
            <person name="Aggarwal G."/>
            <person name="Caler E."/>
            <person name="Renauld H."/>
            <person name="Worthey E.A."/>
            <person name="Hertz-Fowler C."/>
            <person name="Ghedin E."/>
            <person name="Peacock C."/>
            <person name="Bartholomeu D.C."/>
            <person name="Haas B.J."/>
            <person name="Tran A.N."/>
            <person name="Wortman J.R."/>
            <person name="Alsmark U.C."/>
            <person name="Angiuoli S."/>
            <person name="Anupama A."/>
            <person name="Badger J."/>
            <person name="Bringaud F."/>
            <person name="Cadag E."/>
            <person name="Carlton J.M."/>
            <person name="Cerqueira G.C."/>
            <person name="Creasy T."/>
            <person name="Delcher A.L."/>
            <person name="Djikeng A."/>
            <person name="Embley T.M."/>
            <person name="Hauser C."/>
            <person name="Ivens A.C."/>
            <person name="Kummerfeld S.K."/>
            <person name="Pereira-Leal J.B."/>
            <person name="Nilsson D."/>
            <person name="Peterson J."/>
            <person name="Salzberg S.L."/>
            <person name="Shallom J."/>
            <person name="Silva J.C."/>
            <person name="Sundaram J."/>
            <person name="Westenberger S."/>
            <person name="White O."/>
            <person name="Melville S.E."/>
            <person name="Donelson J.E."/>
            <person name="Andersson B."/>
            <person name="Stuart K.D."/>
            <person name="Hall N."/>
        </authorList>
    </citation>
    <scope>NUCLEOTIDE SEQUENCE [LARGE SCALE GENOMIC DNA]</scope>
    <source>
        <strain evidence="1 2">927/4 GUTat10.1</strain>
    </source>
</reference>
<dbReference type="eggNOG" id="ENOG502SAVI">
    <property type="taxonomic scope" value="Eukaryota"/>
</dbReference>
<accession>Q382Y1</accession>
<sequence length="298" mass="33266">MSSTSTTHPQLLLQQSKVKYLMKVCRPLCQFTQKCNRGSWVERTFGAERKKASSASEDNDLLSMHLPFSSDTAPPCGYSTTEAVRLISLPYHPHVYAYCLFESRLIFERAVLHGAIAPNVKPSQFFVHPISVMRHPEKFKLFFGEERSDVLLRLLVDLLGEYDGDDRSVVQKCRAKGVSNENWVPFLRGLGLCLAMGDIASSQATFVMEDCITGGGADCGLSLPGSYEKRGSVAAELLMEASVELGSLTLANLSLSLYRQFLPEVPLTASKKVTICTTRCERRFLEWNQRCLKTGPRR</sequence>
<reference evidence="1 2" key="2">
    <citation type="journal article" date="2005" name="Science">
        <title>The genome of the African trypanosome Trypanosoma brucei.</title>
        <authorList>
            <person name="Berriman M."/>
            <person name="Ghedin E."/>
            <person name="Hertz-Fowler C."/>
            <person name="Blandin G."/>
            <person name="Renauld H."/>
            <person name="Bartholomeu D.C."/>
            <person name="Lennard N.J."/>
            <person name="Caler E."/>
            <person name="Hamlin N.E."/>
            <person name="Haas B."/>
            <person name="Bohme U."/>
            <person name="Hannick L."/>
            <person name="Aslett M.A."/>
            <person name="Shallom J."/>
            <person name="Marcello L."/>
            <person name="Hou L."/>
            <person name="Wickstead B."/>
            <person name="Alsmark U.C."/>
            <person name="Arrowsmith C."/>
            <person name="Atkin R.J."/>
            <person name="Barron A.J."/>
            <person name="Bringaud F."/>
            <person name="Brooks K."/>
            <person name="Carrington M."/>
            <person name="Cherevach I."/>
            <person name="Chillingworth T.J."/>
            <person name="Churcher C."/>
            <person name="Clark L.N."/>
            <person name="Corton C.H."/>
            <person name="Cronin A."/>
            <person name="Davies R.M."/>
            <person name="Doggett J."/>
            <person name="Djikeng A."/>
            <person name="Feldblyum T."/>
            <person name="Field M.C."/>
            <person name="Fraser A."/>
            <person name="Goodhead I."/>
            <person name="Hance Z."/>
            <person name="Harper D."/>
            <person name="Harris B.R."/>
            <person name="Hauser H."/>
            <person name="Hostetler J."/>
            <person name="Ivens A."/>
            <person name="Jagels K."/>
            <person name="Johnson D."/>
            <person name="Johnson J."/>
            <person name="Jones K."/>
            <person name="Kerhornou A.X."/>
            <person name="Koo H."/>
            <person name="Larke N."/>
            <person name="Landfear S."/>
            <person name="Larkin C."/>
            <person name="Leech V."/>
            <person name="Line A."/>
            <person name="Lord A."/>
            <person name="Macleod A."/>
            <person name="Mooney P.J."/>
            <person name="Moule S."/>
            <person name="Martin D.M."/>
            <person name="Morgan G.W."/>
            <person name="Mungall K."/>
            <person name="Norbertczak H."/>
            <person name="Ormond D."/>
            <person name="Pai G."/>
            <person name="Peacock C.S."/>
            <person name="Peterson J."/>
            <person name="Quail M.A."/>
            <person name="Rabbinowitsch E."/>
            <person name="Rajandream M.A."/>
            <person name="Reitter C."/>
            <person name="Salzberg S.L."/>
            <person name="Sanders M."/>
            <person name="Schobel S."/>
            <person name="Sharp S."/>
            <person name="Simmonds M."/>
            <person name="Simpson A.J."/>
            <person name="Tallon L."/>
            <person name="Turner C.M."/>
            <person name="Tait A."/>
            <person name="Tivey A.R."/>
            <person name="Van Aken S."/>
            <person name="Walker D."/>
            <person name="Wanless D."/>
            <person name="Wang S."/>
            <person name="White B."/>
            <person name="White O."/>
            <person name="Whitehead S."/>
            <person name="Woodward J."/>
            <person name="Wortman J."/>
            <person name="Adams M.D."/>
            <person name="Embley T.M."/>
            <person name="Gull K."/>
            <person name="Ullu E."/>
            <person name="Barry J.D."/>
            <person name="Fairlamb A.H."/>
            <person name="Opperdoes F."/>
            <person name="Barrell B.G."/>
            <person name="Donelson J.E."/>
            <person name="Hall N."/>
            <person name="Fraser C.M."/>
            <person name="Melville S.E."/>
            <person name="El-Sayed N.M."/>
        </authorList>
    </citation>
    <scope>NUCLEOTIDE SEQUENCE [LARGE SCALE GENOMIC DNA]</scope>
    <source>
        <strain evidence="1 2">927/4 GUTat10.1</strain>
    </source>
</reference>
<proteinExistence type="predicted"/>
<evidence type="ECO:0000313" key="2">
    <source>
        <dbReference type="Proteomes" id="UP000008524"/>
    </source>
</evidence>
<dbReference type="RefSeq" id="XP_829262.1">
    <property type="nucleotide sequence ID" value="XM_824169.1"/>
</dbReference>